<keyword evidence="4" id="KW-0732">Signal</keyword>
<dbReference type="OrthoDB" id="6278496at2"/>
<dbReference type="GO" id="GO:0006508">
    <property type="term" value="P:proteolysis"/>
    <property type="evidence" value="ECO:0007669"/>
    <property type="project" value="UniProtKB-KW"/>
</dbReference>
<sequence>MKKAILGVVITLFISCNNNETENVTPENTNAEQADIANNKTALCGSDILRQQRLAEDPAAMQRMLQIENQTNNFIEQKKMGKVLADGSIEIPVIFNVLYSNATSNVSDARINSQIDVLNKAFASSHADVSSIPAEFKPVNAGDTKIKFRLAAINRKSTTKANWAPDDKMKSTTTGGMNATDPSKYLNIWVVNYMPYSTGYVLGYATFPEDAGLWNDGVAMMDEYVGAGGPIATHNKGRVTVHEVGHYLNLRHIWGDANCGNDFVNDTPQQITLHRGVPTYPKYETCGGVSRSVMFMNYMDYSDETTLFMFTKQQNDRMQAAISASGPRAGLRIL</sequence>
<keyword evidence="11" id="KW-1185">Reference proteome</keyword>
<evidence type="ECO:0000256" key="8">
    <source>
        <dbReference type="ARBA" id="ARBA00023157"/>
    </source>
</evidence>
<evidence type="ECO:0000256" key="1">
    <source>
        <dbReference type="ARBA" id="ARBA00008721"/>
    </source>
</evidence>
<evidence type="ECO:0000256" key="5">
    <source>
        <dbReference type="ARBA" id="ARBA00022801"/>
    </source>
</evidence>
<keyword evidence="5" id="KW-0378">Hydrolase</keyword>
<protein>
    <submittedName>
        <fullName evidence="10">Pregnancy-associated plasma protein-A</fullName>
    </submittedName>
</protein>
<evidence type="ECO:0000256" key="4">
    <source>
        <dbReference type="ARBA" id="ARBA00022729"/>
    </source>
</evidence>
<name>A0A1N7QHX8_9FLAO</name>
<gene>
    <name evidence="10" type="ORF">SAMN05421786_11069</name>
</gene>
<evidence type="ECO:0000259" key="9">
    <source>
        <dbReference type="Pfam" id="PF05572"/>
    </source>
</evidence>
<keyword evidence="6" id="KW-0862">Zinc</keyword>
<dbReference type="AlphaFoldDB" id="A0A1N7QHX8"/>
<dbReference type="RefSeq" id="WP_076553706.1">
    <property type="nucleotide sequence ID" value="NZ_FTOL01000010.1"/>
</dbReference>
<keyword evidence="3" id="KW-0479">Metal-binding</keyword>
<evidence type="ECO:0000256" key="2">
    <source>
        <dbReference type="ARBA" id="ARBA00022670"/>
    </source>
</evidence>
<keyword evidence="7" id="KW-0482">Metalloprotease</keyword>
<dbReference type="PROSITE" id="PS51257">
    <property type="entry name" value="PROKAR_LIPOPROTEIN"/>
    <property type="match status" value="1"/>
</dbReference>
<evidence type="ECO:0000256" key="3">
    <source>
        <dbReference type="ARBA" id="ARBA00022723"/>
    </source>
</evidence>
<dbReference type="STRING" id="373668.SAMN05421786_11069"/>
<dbReference type="Gene3D" id="3.40.390.10">
    <property type="entry name" value="Collagenase (Catalytic Domain)"/>
    <property type="match status" value="1"/>
</dbReference>
<dbReference type="PANTHER" id="PTHR47466">
    <property type="match status" value="1"/>
</dbReference>
<dbReference type="InterPro" id="IPR024079">
    <property type="entry name" value="MetalloPept_cat_dom_sf"/>
</dbReference>
<dbReference type="GO" id="GO:0008237">
    <property type="term" value="F:metallopeptidase activity"/>
    <property type="evidence" value="ECO:0007669"/>
    <property type="project" value="UniProtKB-KW"/>
</dbReference>
<dbReference type="InterPro" id="IPR008754">
    <property type="entry name" value="Peptidase_M43"/>
</dbReference>
<reference evidence="11" key="1">
    <citation type="submission" date="2017-01" db="EMBL/GenBank/DDBJ databases">
        <authorList>
            <person name="Varghese N."/>
            <person name="Submissions S."/>
        </authorList>
    </citation>
    <scope>NUCLEOTIDE SEQUENCE [LARGE SCALE GENOMIC DNA]</scope>
    <source>
        <strain evidence="11">DSM 18017</strain>
    </source>
</reference>
<keyword evidence="2" id="KW-0645">Protease</keyword>
<evidence type="ECO:0000313" key="11">
    <source>
        <dbReference type="Proteomes" id="UP000186744"/>
    </source>
</evidence>
<dbReference type="PANTHER" id="PTHR47466:SF1">
    <property type="entry name" value="METALLOPROTEASE MEP1 (AFU_ORTHOLOGUE AFUA_1G07730)-RELATED"/>
    <property type="match status" value="1"/>
</dbReference>
<dbReference type="GO" id="GO:0046872">
    <property type="term" value="F:metal ion binding"/>
    <property type="evidence" value="ECO:0007669"/>
    <property type="project" value="UniProtKB-KW"/>
</dbReference>
<dbReference type="CDD" id="cd04275">
    <property type="entry name" value="ZnMc_pappalysin_like"/>
    <property type="match status" value="1"/>
</dbReference>
<organism evidence="10 11">
    <name type="scientific">Chryseobacterium ureilyticum</name>
    <dbReference type="NCBI Taxonomy" id="373668"/>
    <lineage>
        <taxon>Bacteria</taxon>
        <taxon>Pseudomonadati</taxon>
        <taxon>Bacteroidota</taxon>
        <taxon>Flavobacteriia</taxon>
        <taxon>Flavobacteriales</taxon>
        <taxon>Weeksellaceae</taxon>
        <taxon>Chryseobacterium group</taxon>
        <taxon>Chryseobacterium</taxon>
    </lineage>
</organism>
<evidence type="ECO:0000313" key="10">
    <source>
        <dbReference type="EMBL" id="SIT22473.1"/>
    </source>
</evidence>
<evidence type="ECO:0000256" key="6">
    <source>
        <dbReference type="ARBA" id="ARBA00022833"/>
    </source>
</evidence>
<dbReference type="SUPFAM" id="SSF55486">
    <property type="entry name" value="Metalloproteases ('zincins'), catalytic domain"/>
    <property type="match status" value="1"/>
</dbReference>
<dbReference type="Pfam" id="PF05572">
    <property type="entry name" value="Peptidase_M43"/>
    <property type="match status" value="1"/>
</dbReference>
<dbReference type="EMBL" id="FTOL01000010">
    <property type="protein sequence ID" value="SIT22473.1"/>
    <property type="molecule type" value="Genomic_DNA"/>
</dbReference>
<accession>A0A1N7QHX8</accession>
<feature type="domain" description="Peptidase M43 pregnancy-associated plasma-A" evidence="9">
    <location>
        <begin position="179"/>
        <end position="322"/>
    </location>
</feature>
<keyword evidence="8" id="KW-1015">Disulfide bond</keyword>
<dbReference type="Proteomes" id="UP000186744">
    <property type="component" value="Unassembled WGS sequence"/>
</dbReference>
<proteinExistence type="inferred from homology"/>
<comment type="similarity">
    <text evidence="1">Belongs to the peptidase M43B family.</text>
</comment>
<evidence type="ECO:0000256" key="7">
    <source>
        <dbReference type="ARBA" id="ARBA00023049"/>
    </source>
</evidence>